<name>A0A3E0W8C1_9MICO</name>
<dbReference type="Proteomes" id="UP000257080">
    <property type="component" value="Unassembled WGS sequence"/>
</dbReference>
<dbReference type="RefSeq" id="WP_116419855.1">
    <property type="nucleotide sequence ID" value="NZ_NBXC01000030.1"/>
</dbReference>
<dbReference type="EMBL" id="NBXE01000035">
    <property type="protein sequence ID" value="RFA24953.1"/>
    <property type="molecule type" value="Genomic_DNA"/>
</dbReference>
<protein>
    <submittedName>
        <fullName evidence="3">Uncharacterized protein</fullName>
    </submittedName>
</protein>
<keyword evidence="2" id="KW-1133">Transmembrane helix</keyword>
<feature type="compositionally biased region" description="Gly residues" evidence="1">
    <location>
        <begin position="74"/>
        <end position="89"/>
    </location>
</feature>
<feature type="region of interest" description="Disordered" evidence="1">
    <location>
        <begin position="164"/>
        <end position="200"/>
    </location>
</feature>
<gene>
    <name evidence="3" type="ORF">B7R25_15455</name>
</gene>
<sequence>MSDWYARFERDAAFREAVAEAYAGRHDVGDALWWLEHPELDAPSGTASPLAPLAGLQRAAYGRPDAGGSAVRGEAGGAGGRVPGEAGGAGEREGRALEVLQAFEAMIERDRRDTLEAVDAAVPDARPEHGRRRTFVVAGAIVAAVCLAGGLALAAAAVFGGGAGPGSSSAGSASQGEAGSTSAPDRSGTSYGTAGENGAADSSTAAAAPALTASPFPNFPPGIGADSYAAIFSQPQSAADLPPEPLPVDLRPASFRSLSSGQYTAGAVYAAVNTANEVCLVVYGNATDYGTTCANVAVVAARGLQVSLTTTDHRDQTGLLVPAVALSARWEPDGNFTLDQSTPYDRD</sequence>
<keyword evidence="2" id="KW-0472">Membrane</keyword>
<accession>A0A3E0W8C1</accession>
<organism evidence="3 4">
    <name type="scientific">Subtercola boreus</name>
    <dbReference type="NCBI Taxonomy" id="120213"/>
    <lineage>
        <taxon>Bacteria</taxon>
        <taxon>Bacillati</taxon>
        <taxon>Actinomycetota</taxon>
        <taxon>Actinomycetes</taxon>
        <taxon>Micrococcales</taxon>
        <taxon>Microbacteriaceae</taxon>
        <taxon>Subtercola</taxon>
    </lineage>
</organism>
<reference evidence="3 4" key="1">
    <citation type="submission" date="2017-04" db="EMBL/GenBank/DDBJ databases">
        <title>Comparative genome analysis of Subtercola boreus.</title>
        <authorList>
            <person name="Cho Y.-J."/>
            <person name="Cho A."/>
            <person name="Kim O.-S."/>
            <person name="Lee J.-I."/>
        </authorList>
    </citation>
    <scope>NUCLEOTIDE SEQUENCE [LARGE SCALE GENOMIC DNA]</scope>
    <source>
        <strain evidence="3 4">P28004</strain>
    </source>
</reference>
<evidence type="ECO:0000313" key="3">
    <source>
        <dbReference type="EMBL" id="RFA24953.1"/>
    </source>
</evidence>
<comment type="caution">
    <text evidence="3">The sequence shown here is derived from an EMBL/GenBank/DDBJ whole genome shotgun (WGS) entry which is preliminary data.</text>
</comment>
<evidence type="ECO:0000313" key="4">
    <source>
        <dbReference type="Proteomes" id="UP000257080"/>
    </source>
</evidence>
<feature type="compositionally biased region" description="Low complexity" evidence="1">
    <location>
        <begin position="166"/>
        <end position="183"/>
    </location>
</feature>
<dbReference type="OrthoDB" id="5124863at2"/>
<keyword evidence="2" id="KW-0812">Transmembrane</keyword>
<evidence type="ECO:0000256" key="1">
    <source>
        <dbReference type="SAM" id="MobiDB-lite"/>
    </source>
</evidence>
<feature type="region of interest" description="Disordered" evidence="1">
    <location>
        <begin position="66"/>
        <end position="91"/>
    </location>
</feature>
<dbReference type="AlphaFoldDB" id="A0A3E0W8C1"/>
<feature type="transmembrane region" description="Helical" evidence="2">
    <location>
        <begin position="135"/>
        <end position="159"/>
    </location>
</feature>
<proteinExistence type="predicted"/>
<evidence type="ECO:0000256" key="2">
    <source>
        <dbReference type="SAM" id="Phobius"/>
    </source>
</evidence>